<dbReference type="Proteomes" id="UP000078046">
    <property type="component" value="Unassembled WGS sequence"/>
</dbReference>
<dbReference type="EMBL" id="LWCA01001591">
    <property type="protein sequence ID" value="OAF64828.1"/>
    <property type="molecule type" value="Genomic_DNA"/>
</dbReference>
<dbReference type="SMART" id="SM00490">
    <property type="entry name" value="HELICc"/>
    <property type="match status" value="1"/>
</dbReference>
<keyword evidence="1" id="KW-0547">Nucleotide-binding</keyword>
<evidence type="ECO:0000256" key="1">
    <source>
        <dbReference type="ARBA" id="ARBA00022741"/>
    </source>
</evidence>
<dbReference type="PANTHER" id="PTHR47959">
    <property type="entry name" value="ATP-DEPENDENT RNA HELICASE RHLE-RELATED"/>
    <property type="match status" value="1"/>
</dbReference>
<keyword evidence="8" id="KW-1185">Reference proteome</keyword>
<feature type="region of interest" description="Disordered" evidence="5">
    <location>
        <begin position="295"/>
        <end position="321"/>
    </location>
</feature>
<proteinExistence type="predicted"/>
<protein>
    <recommendedName>
        <fullName evidence="6">Helicase C-terminal domain-containing protein</fullName>
    </recommendedName>
</protein>
<dbReference type="Gene3D" id="3.40.50.300">
    <property type="entry name" value="P-loop containing nucleotide triphosphate hydrolases"/>
    <property type="match status" value="2"/>
</dbReference>
<dbReference type="SUPFAM" id="SSF52540">
    <property type="entry name" value="P-loop containing nucleoside triphosphate hydrolases"/>
    <property type="match status" value="1"/>
</dbReference>
<evidence type="ECO:0000256" key="5">
    <source>
        <dbReference type="SAM" id="MobiDB-lite"/>
    </source>
</evidence>
<keyword evidence="3" id="KW-0347">Helicase</keyword>
<dbReference type="GO" id="GO:0005524">
    <property type="term" value="F:ATP binding"/>
    <property type="evidence" value="ECO:0007669"/>
    <property type="project" value="UniProtKB-KW"/>
</dbReference>
<name>A0A177AS54_9BILA</name>
<dbReference type="PANTHER" id="PTHR47959:SF17">
    <property type="entry name" value="ATP-DEPENDENT RNA HELICASE DEAD BOX FAMILY"/>
    <property type="match status" value="1"/>
</dbReference>
<evidence type="ECO:0000256" key="2">
    <source>
        <dbReference type="ARBA" id="ARBA00022801"/>
    </source>
</evidence>
<dbReference type="GO" id="GO:0003724">
    <property type="term" value="F:RNA helicase activity"/>
    <property type="evidence" value="ECO:0007669"/>
    <property type="project" value="TreeGrafter"/>
</dbReference>
<gene>
    <name evidence="7" type="ORF">A3Q56_07469</name>
</gene>
<dbReference type="CDD" id="cd18787">
    <property type="entry name" value="SF2_C_DEAD"/>
    <property type="match status" value="1"/>
</dbReference>
<evidence type="ECO:0000259" key="6">
    <source>
        <dbReference type="PROSITE" id="PS51194"/>
    </source>
</evidence>
<keyword evidence="2" id="KW-0378">Hydrolase</keyword>
<feature type="non-terminal residue" evidence="7">
    <location>
        <position position="1"/>
    </location>
</feature>
<dbReference type="InterPro" id="IPR001650">
    <property type="entry name" value="Helicase_C-like"/>
</dbReference>
<evidence type="ECO:0000256" key="4">
    <source>
        <dbReference type="ARBA" id="ARBA00022840"/>
    </source>
</evidence>
<feature type="domain" description="Helicase C-terminal" evidence="6">
    <location>
        <begin position="70"/>
        <end position="214"/>
    </location>
</feature>
<sequence>KQVRSISNNVRPDRQTLLFSATFKKKVEKITRDIMKNPHRISHGEMGDYNKDIFQMVYTFKGCNDKMIWLLKSIVSFLQEGNVLVFVSTKIDSQTVATTLKRNMLPTAYLHGDLHQHERFEALNDFKSGKIKILVATDVASRGLDIPNVKTVVNYDIARTSEAHTHRIGRTGRAGTKGTAYTLVTPQDKEYVYFLLKNLDASGQIYPPELITMAQQSQTYKRMQSNPNFQNTSKARPGLGSNSTNIPSLSLINKSVMPHVKTLGKKVSNSRQTKIKTALKKNYEGSFVAASNSELENQQNIPVYKPPINPEESSAKKSRWN</sequence>
<comment type="caution">
    <text evidence="7">The sequence shown here is derived from an EMBL/GenBank/DDBJ whole genome shotgun (WGS) entry which is preliminary data.</text>
</comment>
<dbReference type="GO" id="GO:0016787">
    <property type="term" value="F:hydrolase activity"/>
    <property type="evidence" value="ECO:0007669"/>
    <property type="project" value="UniProtKB-KW"/>
</dbReference>
<dbReference type="OrthoDB" id="196131at2759"/>
<keyword evidence="4" id="KW-0067">ATP-binding</keyword>
<evidence type="ECO:0000256" key="3">
    <source>
        <dbReference type="ARBA" id="ARBA00022806"/>
    </source>
</evidence>
<dbReference type="Pfam" id="PF00271">
    <property type="entry name" value="Helicase_C"/>
    <property type="match status" value="1"/>
</dbReference>
<dbReference type="AlphaFoldDB" id="A0A177AS54"/>
<dbReference type="InterPro" id="IPR050079">
    <property type="entry name" value="DEAD_box_RNA_helicase"/>
</dbReference>
<dbReference type="GO" id="GO:0005829">
    <property type="term" value="C:cytosol"/>
    <property type="evidence" value="ECO:0007669"/>
    <property type="project" value="TreeGrafter"/>
</dbReference>
<accession>A0A177AS54</accession>
<dbReference type="PROSITE" id="PS51194">
    <property type="entry name" value="HELICASE_CTER"/>
    <property type="match status" value="1"/>
</dbReference>
<evidence type="ECO:0000313" key="8">
    <source>
        <dbReference type="Proteomes" id="UP000078046"/>
    </source>
</evidence>
<organism evidence="7 8">
    <name type="scientific">Intoshia linei</name>
    <dbReference type="NCBI Taxonomy" id="1819745"/>
    <lineage>
        <taxon>Eukaryota</taxon>
        <taxon>Metazoa</taxon>
        <taxon>Spiralia</taxon>
        <taxon>Lophotrochozoa</taxon>
        <taxon>Mesozoa</taxon>
        <taxon>Orthonectida</taxon>
        <taxon>Rhopaluridae</taxon>
        <taxon>Intoshia</taxon>
    </lineage>
</organism>
<evidence type="ECO:0000313" key="7">
    <source>
        <dbReference type="EMBL" id="OAF64828.1"/>
    </source>
</evidence>
<dbReference type="InterPro" id="IPR027417">
    <property type="entry name" value="P-loop_NTPase"/>
</dbReference>
<reference evidence="7 8" key="1">
    <citation type="submission" date="2016-04" db="EMBL/GenBank/DDBJ databases">
        <title>The genome of Intoshia linei affirms orthonectids as highly simplified spiralians.</title>
        <authorList>
            <person name="Mikhailov K.V."/>
            <person name="Slusarev G.S."/>
            <person name="Nikitin M.A."/>
            <person name="Logacheva M.D."/>
            <person name="Penin A."/>
            <person name="Aleoshin V."/>
            <person name="Panchin Y.V."/>
        </authorList>
    </citation>
    <scope>NUCLEOTIDE SEQUENCE [LARGE SCALE GENOMIC DNA]</scope>
    <source>
        <strain evidence="7">Intl2013</strain>
        <tissue evidence="7">Whole animal</tissue>
    </source>
</reference>